<dbReference type="Pfam" id="PF09749">
    <property type="entry name" value="HVSL"/>
    <property type="match status" value="1"/>
</dbReference>
<accession>A0AAE0YVE4</accession>
<dbReference type="EC" id="3.1.4.-" evidence="6"/>
<dbReference type="PANTHER" id="PTHR13522:SF3">
    <property type="entry name" value="U6 SNRNA PHOSPHODIESTERASE 1"/>
    <property type="match status" value="1"/>
</dbReference>
<evidence type="ECO:0000313" key="8">
    <source>
        <dbReference type="Proteomes" id="UP001283361"/>
    </source>
</evidence>
<evidence type="ECO:0000313" key="7">
    <source>
        <dbReference type="EMBL" id="KAK3757988.1"/>
    </source>
</evidence>
<evidence type="ECO:0000256" key="4">
    <source>
        <dbReference type="ARBA" id="ARBA00023242"/>
    </source>
</evidence>
<comment type="caution">
    <text evidence="7">The sequence shown here is derived from an EMBL/GenBank/DDBJ whole genome shotgun (WGS) entry which is preliminary data.</text>
</comment>
<keyword evidence="1 6" id="KW-0540">Nuclease</keyword>
<name>A0AAE0YVE4_9GAST</name>
<comment type="similarity">
    <text evidence="6">Belongs to the 2H phosphoesterase superfamily. USB1 family.</text>
</comment>
<evidence type="ECO:0000256" key="1">
    <source>
        <dbReference type="ARBA" id="ARBA00022722"/>
    </source>
</evidence>
<sequence length="335" mass="37945">MSCLVSYSESSDDDGNESLETHCSDANLCLSDHSEEKVLCASNNYFDSLSVNSKDIHNHDNGIESKISQRQMEALEPIVTRSSLNASAERFDTGQSKRKRKLACSETGPLSLPISIQRMYENKPLVPMDNPAVHQNRVRSFPHEAGNWVTHIYIPVYQDKSLVSFVQNLMEQLLPQGFELLPEFHVSLSRTVVIRHHWIEPLVDSLKDKLQDISTSVCEIVDVKLFTNDEKTRTFVCLELSDDDTELLKYVEAVDNSFKDFRLSPYYENPSFHISVGWCLGDIVSNVSREKLSKAKEMLSEFVAAHPDLSIVYANQIICRSGNKSFGITLKESFN</sequence>
<dbReference type="GO" id="GO:0034477">
    <property type="term" value="P:U6 snRNA 3'-end processing"/>
    <property type="evidence" value="ECO:0007669"/>
    <property type="project" value="UniProtKB-UniRule"/>
</dbReference>
<gene>
    <name evidence="7" type="ORF">RRG08_058300</name>
</gene>
<keyword evidence="3" id="KW-0456">Lyase</keyword>
<comment type="catalytic activity">
    <reaction evidence="5">
        <text>a 3'-end uridylyl-uridine-RNA = a 3'-end 2',3'-cyclophospho-uridine-RNA + uridine</text>
        <dbReference type="Rhea" id="RHEA:46052"/>
        <dbReference type="Rhea" id="RHEA-COMP:17384"/>
        <dbReference type="Rhea" id="RHEA-COMP:17385"/>
        <dbReference type="ChEBI" id="CHEBI:16704"/>
        <dbReference type="ChEBI" id="CHEBI:85643"/>
        <dbReference type="ChEBI" id="CHEBI:85644"/>
    </reaction>
    <physiologicalReaction direction="left-to-right" evidence="5">
        <dbReference type="Rhea" id="RHEA:46053"/>
    </physiologicalReaction>
</comment>
<evidence type="ECO:0000256" key="3">
    <source>
        <dbReference type="ARBA" id="ARBA00023239"/>
    </source>
</evidence>
<dbReference type="GO" id="GO:1990838">
    <property type="term" value="F:poly(U)-specific exoribonuclease activity, producing 3' uridine cyclic phosphate ends"/>
    <property type="evidence" value="ECO:0007669"/>
    <property type="project" value="UniProtKB-UniRule"/>
</dbReference>
<dbReference type="GO" id="GO:0016829">
    <property type="term" value="F:lyase activity"/>
    <property type="evidence" value="ECO:0007669"/>
    <property type="project" value="UniProtKB-KW"/>
</dbReference>
<proteinExistence type="inferred from homology"/>
<dbReference type="AlphaFoldDB" id="A0AAE0YVE4"/>
<protein>
    <recommendedName>
        <fullName evidence="6">U6 snRNA phosphodiesterase</fullName>
        <ecNumber evidence="6">3.1.4.-</ecNumber>
    </recommendedName>
</protein>
<keyword evidence="8" id="KW-1185">Reference proteome</keyword>
<dbReference type="Gene3D" id="3.90.1140.10">
    <property type="entry name" value="Cyclic phosphodiesterase"/>
    <property type="match status" value="1"/>
</dbReference>
<keyword evidence="4 6" id="KW-0539">Nucleus</keyword>
<dbReference type="EMBL" id="JAWDGP010005302">
    <property type="protein sequence ID" value="KAK3757988.1"/>
    <property type="molecule type" value="Genomic_DNA"/>
</dbReference>
<dbReference type="InterPro" id="IPR027521">
    <property type="entry name" value="Usb1"/>
</dbReference>
<evidence type="ECO:0000256" key="6">
    <source>
        <dbReference type="HAMAP-Rule" id="MF_03040"/>
    </source>
</evidence>
<evidence type="ECO:0000256" key="5">
    <source>
        <dbReference type="ARBA" id="ARBA00029300"/>
    </source>
</evidence>
<dbReference type="PANTHER" id="PTHR13522">
    <property type="entry name" value="U6 SNRNA PHOSPHODIESTERASE 1"/>
    <property type="match status" value="1"/>
</dbReference>
<feature type="active site" description="Proton donor/acceptor" evidence="6">
    <location>
        <position position="185"/>
    </location>
</feature>
<dbReference type="HAMAP" id="MF_03040">
    <property type="entry name" value="USB1"/>
    <property type="match status" value="1"/>
</dbReference>
<keyword evidence="2 6" id="KW-0378">Hydrolase</keyword>
<reference evidence="7" key="1">
    <citation type="journal article" date="2023" name="G3 (Bethesda)">
        <title>A reference genome for the long-term kleptoplast-retaining sea slug Elysia crispata morphotype clarki.</title>
        <authorList>
            <person name="Eastman K.E."/>
            <person name="Pendleton A.L."/>
            <person name="Shaikh M.A."/>
            <person name="Suttiyut T."/>
            <person name="Ogas R."/>
            <person name="Tomko P."/>
            <person name="Gavelis G."/>
            <person name="Widhalm J.R."/>
            <person name="Wisecaver J.H."/>
        </authorList>
    </citation>
    <scope>NUCLEOTIDE SEQUENCE</scope>
    <source>
        <strain evidence="7">ECLA1</strain>
    </source>
</reference>
<feature type="active site" description="Proton donor/acceptor" evidence="6">
    <location>
        <position position="273"/>
    </location>
</feature>
<dbReference type="Proteomes" id="UP001283361">
    <property type="component" value="Unassembled WGS sequence"/>
</dbReference>
<organism evidence="7 8">
    <name type="scientific">Elysia crispata</name>
    <name type="common">lettuce slug</name>
    <dbReference type="NCBI Taxonomy" id="231223"/>
    <lineage>
        <taxon>Eukaryota</taxon>
        <taxon>Metazoa</taxon>
        <taxon>Spiralia</taxon>
        <taxon>Lophotrochozoa</taxon>
        <taxon>Mollusca</taxon>
        <taxon>Gastropoda</taxon>
        <taxon>Heterobranchia</taxon>
        <taxon>Euthyneura</taxon>
        <taxon>Panpulmonata</taxon>
        <taxon>Sacoglossa</taxon>
        <taxon>Placobranchoidea</taxon>
        <taxon>Plakobranchidae</taxon>
        <taxon>Elysia</taxon>
    </lineage>
</organism>
<dbReference type="GO" id="GO:0005634">
    <property type="term" value="C:nucleus"/>
    <property type="evidence" value="ECO:0007669"/>
    <property type="project" value="UniProtKB-SubCell"/>
</dbReference>
<comment type="function">
    <text evidence="6">Phosphodiesterase responsible for the U6 snRNA 3' end processing. Acts as an exoribonuclease (RNase) responsible for trimming the poly(U) tract of the last nucleotides in the pre-U6 snRNA molecule, leading to the formation of mature U6 snRNA.</text>
</comment>
<evidence type="ECO:0000256" key="2">
    <source>
        <dbReference type="ARBA" id="ARBA00022801"/>
    </source>
</evidence>
<comment type="subcellular location">
    <subcellularLocation>
        <location evidence="6">Nucleus</location>
    </subcellularLocation>
</comment>